<feature type="binding site" evidence="17">
    <location>
        <position position="392"/>
    </location>
    <ligand>
        <name>FAD</name>
        <dbReference type="ChEBI" id="CHEBI:57692"/>
    </ligand>
</feature>
<dbReference type="Gene3D" id="3.50.50.60">
    <property type="entry name" value="FAD/NAD(P)-binding domain"/>
    <property type="match status" value="2"/>
</dbReference>
<keyword evidence="5 16" id="KW-0475">Mercuric resistance</keyword>
<comment type="cofactor">
    <cofactor evidence="16 17 19">
        <name>FAD</name>
        <dbReference type="ChEBI" id="CHEBI:57692"/>
    </cofactor>
    <text evidence="16 17 19">Binds 1 FAD per subunit.</text>
</comment>
<reference evidence="21" key="2">
    <citation type="submission" date="2014-07" db="EMBL/GenBank/DDBJ databases">
        <title>Initial genome analysis of the psychrotolerant acidophile Acidithiobacillus ferrivorans CF27: insights into iron and sulfur oxidation pathways and into biofilm formation.</title>
        <authorList>
            <person name="Talla E."/>
            <person name="Hedrich S."/>
            <person name="Mangenot S."/>
            <person name="Ji B."/>
            <person name="Johnson D.B."/>
            <person name="Barbe V."/>
            <person name="Bonnefoy V."/>
        </authorList>
    </citation>
    <scope>NUCLEOTIDE SEQUENCE [LARGE SCALE GENOMIC DNA]</scope>
    <source>
        <strain evidence="21">CF27</strain>
    </source>
</reference>
<dbReference type="GO" id="GO:0016152">
    <property type="term" value="F:mercury (II) reductase (NADP+) activity"/>
    <property type="evidence" value="ECO:0007669"/>
    <property type="project" value="UniProtKB-UniRule"/>
</dbReference>
<comment type="subunit">
    <text evidence="2 16 19">Homodimer.</text>
</comment>
<feature type="binding site" evidence="17">
    <location>
        <position position="351"/>
    </location>
    <ligand>
        <name>NAD(+)</name>
        <dbReference type="ChEBI" id="CHEBI:57540"/>
    </ligand>
</feature>
<keyword evidence="17" id="KW-0520">NAD</keyword>
<keyword evidence="7 16" id="KW-0479">Metal-binding</keyword>
<evidence type="ECO:0000313" key="22">
    <source>
        <dbReference type="EMBL" id="SMH65414.1"/>
    </source>
</evidence>
<dbReference type="Pfam" id="PF00403">
    <property type="entry name" value="HMA"/>
    <property type="match status" value="1"/>
</dbReference>
<dbReference type="GO" id="GO:0050787">
    <property type="term" value="P:detoxification of mercury ion"/>
    <property type="evidence" value="ECO:0007669"/>
    <property type="project" value="InterPro"/>
</dbReference>
<evidence type="ECO:0000256" key="14">
    <source>
        <dbReference type="ARBA" id="ARBA00031725"/>
    </source>
</evidence>
<proteinExistence type="inferred from homology"/>
<dbReference type="InterPro" id="IPR004099">
    <property type="entry name" value="Pyr_nucl-diS_OxRdtase_dimer"/>
</dbReference>
<dbReference type="GO" id="GO:0045340">
    <property type="term" value="F:mercury ion binding"/>
    <property type="evidence" value="ECO:0007669"/>
    <property type="project" value="InterPro"/>
</dbReference>
<feature type="domain" description="HMA" evidence="20">
    <location>
        <begin position="3"/>
        <end position="68"/>
    </location>
</feature>
<evidence type="ECO:0000256" key="13">
    <source>
        <dbReference type="ARBA" id="ARBA00023284"/>
    </source>
</evidence>
<reference evidence="22 23" key="3">
    <citation type="submission" date="2017-03" db="EMBL/GenBank/DDBJ databases">
        <authorList>
            <person name="Regsiter A."/>
            <person name="William W."/>
        </authorList>
    </citation>
    <scope>NUCLEOTIDE SEQUENCE [LARGE SCALE GENOMIC DNA]</scope>
    <source>
        <strain evidence="22">PRJEB5721</strain>
    </source>
</reference>
<dbReference type="FunFam" id="3.30.70.100:FF:000001">
    <property type="entry name" value="ATPase copper transporting beta"/>
    <property type="match status" value="1"/>
</dbReference>
<dbReference type="InterPro" id="IPR016156">
    <property type="entry name" value="FAD/NAD-linked_Rdtase_dimer_sf"/>
</dbReference>
<comment type="similarity">
    <text evidence="1 16 19">Belongs to the class-I pyridine nucleotide-disulfide oxidoreductase family.</text>
</comment>
<name>A0A060UYT5_9PROT</name>
<dbReference type="GO" id="GO:0016668">
    <property type="term" value="F:oxidoreductase activity, acting on a sulfur group of donors, NAD(P) as acceptor"/>
    <property type="evidence" value="ECO:0007669"/>
    <property type="project" value="UniProtKB-UniRule"/>
</dbReference>
<dbReference type="CDD" id="cd00371">
    <property type="entry name" value="HMA"/>
    <property type="match status" value="1"/>
</dbReference>
<evidence type="ECO:0000256" key="7">
    <source>
        <dbReference type="ARBA" id="ARBA00022723"/>
    </source>
</evidence>
<dbReference type="SUPFAM" id="SSF55424">
    <property type="entry name" value="FAD/NAD-linked reductases, dimerisation (C-terminal) domain"/>
    <property type="match status" value="1"/>
</dbReference>
<evidence type="ECO:0000256" key="19">
    <source>
        <dbReference type="RuleBase" id="RU361223"/>
    </source>
</evidence>
<evidence type="ECO:0000256" key="12">
    <source>
        <dbReference type="ARBA" id="ARBA00023157"/>
    </source>
</evidence>
<evidence type="ECO:0000256" key="15">
    <source>
        <dbReference type="ARBA" id="ARBA00048984"/>
    </source>
</evidence>
<dbReference type="EMBL" id="CCCS020000057">
    <property type="protein sequence ID" value="CDQ11858.1"/>
    <property type="molecule type" value="Genomic_DNA"/>
</dbReference>
<feature type="binding site" evidence="17">
    <location>
        <begin position="266"/>
        <end position="273"/>
    </location>
    <ligand>
        <name>NAD(+)</name>
        <dbReference type="ChEBI" id="CHEBI:57540"/>
    </ligand>
</feature>
<dbReference type="FunFam" id="3.30.390.30:FF:000001">
    <property type="entry name" value="Dihydrolipoyl dehydrogenase"/>
    <property type="match status" value="1"/>
</dbReference>
<dbReference type="EMBL" id="LT841305">
    <property type="protein sequence ID" value="SMH65414.1"/>
    <property type="molecule type" value="Genomic_DNA"/>
</dbReference>
<dbReference type="NCBIfam" id="NF010311">
    <property type="entry name" value="PRK13748.1"/>
    <property type="match status" value="1"/>
</dbReference>
<dbReference type="InterPro" id="IPR036163">
    <property type="entry name" value="HMA_dom_sf"/>
</dbReference>
<dbReference type="RefSeq" id="WP_035195121.1">
    <property type="nucleotide sequence ID" value="NZ_CCCS020000057.1"/>
</dbReference>
<accession>A0A060UYT5</accession>
<keyword evidence="10 16" id="KW-0476">Mercury</keyword>
<evidence type="ECO:0000256" key="8">
    <source>
        <dbReference type="ARBA" id="ARBA00022827"/>
    </source>
</evidence>
<evidence type="ECO:0000256" key="16">
    <source>
        <dbReference type="PIRNR" id="PIRNR000350"/>
    </source>
</evidence>
<dbReference type="PROSITE" id="PS00076">
    <property type="entry name" value="PYRIDINE_REDOX_1"/>
    <property type="match status" value="1"/>
</dbReference>
<dbReference type="EC" id="1.16.1.1" evidence="3 16"/>
<dbReference type="Pfam" id="PF02852">
    <property type="entry name" value="Pyr_redox_dim"/>
    <property type="match status" value="1"/>
</dbReference>
<evidence type="ECO:0000256" key="18">
    <source>
        <dbReference type="PIRSR" id="PIRSR000350-4"/>
    </source>
</evidence>
<evidence type="ECO:0000313" key="21">
    <source>
        <dbReference type="EMBL" id="CDQ11858.1"/>
    </source>
</evidence>
<dbReference type="Gene3D" id="3.30.70.100">
    <property type="match status" value="1"/>
</dbReference>
<dbReference type="PIRSF" id="PIRSF000350">
    <property type="entry name" value="Mercury_reductase_MerA"/>
    <property type="match status" value="1"/>
</dbReference>
<evidence type="ECO:0000256" key="11">
    <source>
        <dbReference type="ARBA" id="ARBA00023002"/>
    </source>
</evidence>
<dbReference type="GO" id="GO:0050660">
    <property type="term" value="F:flavin adenine dinucleotide binding"/>
    <property type="evidence" value="ECO:0007669"/>
    <property type="project" value="UniProtKB-UniRule"/>
</dbReference>
<keyword evidence="23" id="KW-1185">Reference proteome</keyword>
<dbReference type="InterPro" id="IPR001100">
    <property type="entry name" value="Pyr_nuc-diS_OxRdtase"/>
</dbReference>
<dbReference type="GO" id="GO:0003955">
    <property type="term" value="F:NAD(P)H dehydrogenase (quinone) activity"/>
    <property type="evidence" value="ECO:0007669"/>
    <property type="project" value="TreeGrafter"/>
</dbReference>
<dbReference type="InterPro" id="IPR021179">
    <property type="entry name" value="Mercury_reductase_MerA"/>
</dbReference>
<evidence type="ECO:0000256" key="2">
    <source>
        <dbReference type="ARBA" id="ARBA00011738"/>
    </source>
</evidence>
<keyword evidence="17" id="KW-0547">Nucleotide-binding</keyword>
<keyword evidence="8 16" id="KW-0274">FAD</keyword>
<dbReference type="SUPFAM" id="SSF55008">
    <property type="entry name" value="HMA, heavy metal-associated domain"/>
    <property type="match status" value="1"/>
</dbReference>
<feature type="binding site" evidence="17">
    <location>
        <position position="135"/>
    </location>
    <ligand>
        <name>FAD</name>
        <dbReference type="ChEBI" id="CHEBI:57692"/>
    </ligand>
</feature>
<dbReference type="AlphaFoldDB" id="A0A060UYT5"/>
<evidence type="ECO:0000256" key="6">
    <source>
        <dbReference type="ARBA" id="ARBA00022630"/>
    </source>
</evidence>
<keyword evidence="9 16" id="KW-0521">NADP</keyword>
<evidence type="ECO:0000313" key="23">
    <source>
        <dbReference type="Proteomes" id="UP000193925"/>
    </source>
</evidence>
<dbReference type="Proteomes" id="UP000193925">
    <property type="component" value="Chromosome AFERRI"/>
</dbReference>
<comment type="function">
    <text evidence="16">Resistance to Hg(2+) in bacteria appears to be governed by a specialized system which includes mercuric reductase. MerA protein is responsible for volatilizing mercury as Hg(0).</text>
</comment>
<dbReference type="PANTHER" id="PTHR43014">
    <property type="entry name" value="MERCURIC REDUCTASE"/>
    <property type="match status" value="1"/>
</dbReference>
<gene>
    <name evidence="19 21" type="primary">merA</name>
    <name evidence="22" type="ORF">AFERRI_20196</name>
    <name evidence="21" type="ORF">AFERRI_600084</name>
</gene>
<keyword evidence="11 16" id="KW-0560">Oxidoreductase</keyword>
<dbReference type="PROSITE" id="PS50846">
    <property type="entry name" value="HMA_2"/>
    <property type="match status" value="1"/>
</dbReference>
<dbReference type="PRINTS" id="PR00945">
    <property type="entry name" value="HGRDTASE"/>
</dbReference>
<keyword evidence="13" id="KW-0676">Redox-active center</keyword>
<dbReference type="InterPro" id="IPR012999">
    <property type="entry name" value="Pyr_OxRdtase_I_AS"/>
</dbReference>
<keyword evidence="12" id="KW-1015">Disulfide bond</keyword>
<evidence type="ECO:0000256" key="10">
    <source>
        <dbReference type="ARBA" id="ARBA00022914"/>
    </source>
</evidence>
<dbReference type="Pfam" id="PF07992">
    <property type="entry name" value="Pyr_redox_2"/>
    <property type="match status" value="1"/>
</dbReference>
<organism evidence="21">
    <name type="scientific">Acidithiobacillus ferrivorans</name>
    <dbReference type="NCBI Taxonomy" id="160808"/>
    <lineage>
        <taxon>Bacteria</taxon>
        <taxon>Pseudomonadati</taxon>
        <taxon>Pseudomonadota</taxon>
        <taxon>Acidithiobacillia</taxon>
        <taxon>Acidithiobacillales</taxon>
        <taxon>Acidithiobacillaceae</taxon>
        <taxon>Acidithiobacillus</taxon>
    </lineage>
</organism>
<evidence type="ECO:0000256" key="4">
    <source>
        <dbReference type="ARBA" id="ARBA00014791"/>
    </source>
</evidence>
<evidence type="ECO:0000256" key="17">
    <source>
        <dbReference type="PIRSR" id="PIRSR000350-3"/>
    </source>
</evidence>
<dbReference type="GO" id="GO:0050661">
    <property type="term" value="F:NADP binding"/>
    <property type="evidence" value="ECO:0007669"/>
    <property type="project" value="InterPro"/>
</dbReference>
<dbReference type="PROSITE" id="PS01047">
    <property type="entry name" value="HMA_1"/>
    <property type="match status" value="1"/>
</dbReference>
<evidence type="ECO:0000256" key="9">
    <source>
        <dbReference type="ARBA" id="ARBA00022857"/>
    </source>
</evidence>
<keyword evidence="6 16" id="KW-0285">Flavoprotein</keyword>
<dbReference type="InterPro" id="IPR036188">
    <property type="entry name" value="FAD/NAD-bd_sf"/>
</dbReference>
<comment type="catalytic activity">
    <reaction evidence="15 16 19">
        <text>Hg + NADP(+) + H(+) = Hg(2+) + NADPH</text>
        <dbReference type="Rhea" id="RHEA:23856"/>
        <dbReference type="ChEBI" id="CHEBI:15378"/>
        <dbReference type="ChEBI" id="CHEBI:16170"/>
        <dbReference type="ChEBI" id="CHEBI:16793"/>
        <dbReference type="ChEBI" id="CHEBI:57783"/>
        <dbReference type="ChEBI" id="CHEBI:58349"/>
        <dbReference type="EC" id="1.16.1.1"/>
    </reaction>
</comment>
<dbReference type="InterPro" id="IPR023753">
    <property type="entry name" value="FAD/NAD-binding_dom"/>
</dbReference>
<dbReference type="PANTHER" id="PTHR43014:SF2">
    <property type="entry name" value="MERCURIC REDUCTASE"/>
    <property type="match status" value="1"/>
</dbReference>
<dbReference type="SUPFAM" id="SSF51905">
    <property type="entry name" value="FAD/NAD(P)-binding domain"/>
    <property type="match status" value="1"/>
</dbReference>
<reference evidence="21" key="1">
    <citation type="submission" date="2014-03" db="EMBL/GenBank/DDBJ databases">
        <authorList>
            <person name="Genoscope - CEA"/>
        </authorList>
    </citation>
    <scope>NUCLEOTIDE SEQUENCE [LARGE SCALE GENOMIC DNA]</scope>
    <source>
        <strain evidence="21">CF27</strain>
    </source>
</reference>
<evidence type="ECO:0000256" key="5">
    <source>
        <dbReference type="ARBA" id="ARBA00022466"/>
    </source>
</evidence>
<evidence type="ECO:0000259" key="20">
    <source>
        <dbReference type="PROSITE" id="PS50846"/>
    </source>
</evidence>
<protein>
    <recommendedName>
        <fullName evidence="4 16">Mercuric reductase</fullName>
        <ecNumber evidence="3 16">1.16.1.1</ecNumber>
    </recommendedName>
    <alternativeName>
        <fullName evidence="14 16">Hg(II) reductase</fullName>
    </alternativeName>
</protein>
<dbReference type="InterPro" id="IPR017969">
    <property type="entry name" value="Heavy-metal-associated_CS"/>
</dbReference>
<feature type="disulfide bond" description="Redox-active" evidence="18">
    <location>
        <begin position="126"/>
        <end position="131"/>
    </location>
</feature>
<evidence type="ECO:0000256" key="3">
    <source>
        <dbReference type="ARBA" id="ARBA00012661"/>
    </source>
</evidence>
<sequence>MNKAMMLGITGMTCNHCAQMVENALRTVPGVALAQVAFPKEQAQIEVSELVSMEVLAAAINKAGYGVSLPENASTPVAMAAKNADATGFHVAIIGSGSGAFAAAIRVTEGGGRVTMIESGTLGGTCVNVGCVPSKIMIRAAQMAQWQRAHPFRGLSHSVSSVDRAALVEQQQDRVAELREAKYAHVLATHPDITFVQGHARFADATTLVVRAADGSEQRIQADRFLIATGAHAHCPDIEGLAQTPYWTSTEALVAPELPRHLLILGGSVVAVELAQAFRRLGCAVTLLARSTLLSKDDPALGAGLEAVFQEEGIRVLKHTVPTSVHYEKDRFLISIGAETIHADRLLVATGRTPNTADLGLEQIGVITNKSGAISVDAHMQSSVPHIYAAGDCTTHPQFVYVAAAGGTRAAINLLGGDASLDLRVLPVVVFTDPQVATVGLDERTAAQHEFTTDSRTLTLDNVPRALANFDTRGFIKLVVDKHSGKLLGAQILAAEGGEIIQAAALAIRGGLGIQDLADQLFPYLTMVEGLKLCAQTFTKDVSQLSCCAG</sequence>
<dbReference type="Gene3D" id="3.30.390.30">
    <property type="match status" value="1"/>
</dbReference>
<dbReference type="InterPro" id="IPR006121">
    <property type="entry name" value="HMA_dom"/>
</dbReference>
<dbReference type="NCBIfam" id="TIGR02053">
    <property type="entry name" value="MerA"/>
    <property type="match status" value="1"/>
</dbReference>
<evidence type="ECO:0000256" key="1">
    <source>
        <dbReference type="ARBA" id="ARBA00007532"/>
    </source>
</evidence>